<evidence type="ECO:0000313" key="2">
    <source>
        <dbReference type="Proteomes" id="UP000676565"/>
    </source>
</evidence>
<reference evidence="1 2" key="1">
    <citation type="submission" date="2021-04" db="EMBL/GenBank/DDBJ databases">
        <authorList>
            <person name="Ivanova A."/>
        </authorList>
    </citation>
    <scope>NUCLEOTIDE SEQUENCE [LARGE SCALE GENOMIC DNA]</scope>
    <source>
        <strain evidence="1 2">G18</strain>
    </source>
</reference>
<accession>A0ABS5BME4</accession>
<gene>
    <name evidence="1" type="ORF">J8F10_06030</name>
</gene>
<protein>
    <recommendedName>
        <fullName evidence="3">GNAT family N-acetyltransferase</fullName>
    </recommendedName>
</protein>
<dbReference type="Proteomes" id="UP000676565">
    <property type="component" value="Unassembled WGS sequence"/>
</dbReference>
<dbReference type="EMBL" id="JAGKQQ010000001">
    <property type="protein sequence ID" value="MBP3954840.1"/>
    <property type="molecule type" value="Genomic_DNA"/>
</dbReference>
<sequence length="159" mass="17930">MSTPLAIRPDAVDIVAPLIRGAYLPSARRVTARSPRSHRRAVYRLAEYCRREMGYALQYGYDGEEDDPDHVAFLWPHPEAVGASGTFRVPCVGAACFRLRDHGWALQWVWMHPYFRRHGLLSGEWPALVWEFGAFAVEGPLSHAMTRFLAKSAHPGDVV</sequence>
<evidence type="ECO:0000313" key="1">
    <source>
        <dbReference type="EMBL" id="MBP3954840.1"/>
    </source>
</evidence>
<comment type="caution">
    <text evidence="1">The sequence shown here is derived from an EMBL/GenBank/DDBJ whole genome shotgun (WGS) entry which is preliminary data.</text>
</comment>
<keyword evidence="2" id="KW-1185">Reference proteome</keyword>
<proteinExistence type="predicted"/>
<organism evidence="1 2">
    <name type="scientific">Gemmata palustris</name>
    <dbReference type="NCBI Taxonomy" id="2822762"/>
    <lineage>
        <taxon>Bacteria</taxon>
        <taxon>Pseudomonadati</taxon>
        <taxon>Planctomycetota</taxon>
        <taxon>Planctomycetia</taxon>
        <taxon>Gemmatales</taxon>
        <taxon>Gemmataceae</taxon>
        <taxon>Gemmata</taxon>
    </lineage>
</organism>
<evidence type="ECO:0008006" key="3">
    <source>
        <dbReference type="Google" id="ProtNLM"/>
    </source>
</evidence>
<name>A0ABS5BME4_9BACT</name>
<dbReference type="RefSeq" id="WP_210652951.1">
    <property type="nucleotide sequence ID" value="NZ_JAGKQQ010000001.1"/>
</dbReference>